<dbReference type="Gene3D" id="1.10.10.60">
    <property type="entry name" value="Homeodomain-like"/>
    <property type="match status" value="1"/>
</dbReference>
<feature type="DNA-binding region" description="H-T-H motif" evidence="2">
    <location>
        <begin position="30"/>
        <end position="49"/>
    </location>
</feature>
<dbReference type="Proteomes" id="UP000198324">
    <property type="component" value="Unassembled WGS sequence"/>
</dbReference>
<reference evidence="4 5" key="1">
    <citation type="submission" date="2017-06" db="EMBL/GenBank/DDBJ databases">
        <authorList>
            <person name="Kim H.J."/>
            <person name="Triplett B.A."/>
        </authorList>
    </citation>
    <scope>NUCLEOTIDE SEQUENCE [LARGE SCALE GENOMIC DNA]</scope>
    <source>
        <strain evidence="4 5">DSM 13116</strain>
    </source>
</reference>
<proteinExistence type="predicted"/>
<evidence type="ECO:0000259" key="3">
    <source>
        <dbReference type="PROSITE" id="PS50977"/>
    </source>
</evidence>
<organism evidence="4 5">
    <name type="scientific">Humidesulfovibrio mexicanus</name>
    <dbReference type="NCBI Taxonomy" id="147047"/>
    <lineage>
        <taxon>Bacteria</taxon>
        <taxon>Pseudomonadati</taxon>
        <taxon>Thermodesulfobacteriota</taxon>
        <taxon>Desulfovibrionia</taxon>
        <taxon>Desulfovibrionales</taxon>
        <taxon>Desulfovibrionaceae</taxon>
        <taxon>Humidesulfovibrio</taxon>
    </lineage>
</organism>
<dbReference type="InterPro" id="IPR001647">
    <property type="entry name" value="HTH_TetR"/>
</dbReference>
<dbReference type="PANTHER" id="PTHR30055:SF226">
    <property type="entry name" value="HTH-TYPE TRANSCRIPTIONAL REGULATOR PKSA"/>
    <property type="match status" value="1"/>
</dbReference>
<dbReference type="PANTHER" id="PTHR30055">
    <property type="entry name" value="HTH-TYPE TRANSCRIPTIONAL REGULATOR RUTR"/>
    <property type="match status" value="1"/>
</dbReference>
<evidence type="ECO:0000313" key="4">
    <source>
        <dbReference type="EMBL" id="SNR82221.1"/>
    </source>
</evidence>
<evidence type="ECO:0000256" key="2">
    <source>
        <dbReference type="PROSITE-ProRule" id="PRU00335"/>
    </source>
</evidence>
<sequence>MIETQDTGTKARLLHTGRKVFAENGLKNATIRDICGLAGANVASVNYHFGGKEKLYVAVLQDYIERENRRNPRDKGVTRDSSPEMRLRAYVRSLLLQTLGDGTLENERLGKLLTLEFIEPSQLFGELFEKHCRETHNLLLDIVRAALPGADESIVSRCASSIIGQCVLFDFAKEAMSRMNPALVLEPGTIDEITDFIMQFSLGGMERLRALLPHRQDASATTL</sequence>
<dbReference type="OrthoDB" id="9790413at2"/>
<accession>A0A238ZGT0</accession>
<dbReference type="AlphaFoldDB" id="A0A238ZGT0"/>
<dbReference type="RefSeq" id="WP_089273288.1">
    <property type="nucleotide sequence ID" value="NZ_FZOC01000002.1"/>
</dbReference>
<dbReference type="PROSITE" id="PS01081">
    <property type="entry name" value="HTH_TETR_1"/>
    <property type="match status" value="1"/>
</dbReference>
<keyword evidence="1 2" id="KW-0238">DNA-binding</keyword>
<keyword evidence="5" id="KW-1185">Reference proteome</keyword>
<name>A0A238ZGT0_9BACT</name>
<dbReference type="PROSITE" id="PS50977">
    <property type="entry name" value="HTH_TETR_2"/>
    <property type="match status" value="1"/>
</dbReference>
<dbReference type="Pfam" id="PF09209">
    <property type="entry name" value="CecR_C"/>
    <property type="match status" value="1"/>
</dbReference>
<dbReference type="SUPFAM" id="SSF46689">
    <property type="entry name" value="Homeodomain-like"/>
    <property type="match status" value="1"/>
</dbReference>
<dbReference type="GO" id="GO:0003700">
    <property type="term" value="F:DNA-binding transcription factor activity"/>
    <property type="evidence" value="ECO:0007669"/>
    <property type="project" value="TreeGrafter"/>
</dbReference>
<dbReference type="EMBL" id="FZOC01000002">
    <property type="protein sequence ID" value="SNR82221.1"/>
    <property type="molecule type" value="Genomic_DNA"/>
</dbReference>
<dbReference type="InterPro" id="IPR050109">
    <property type="entry name" value="HTH-type_TetR-like_transc_reg"/>
</dbReference>
<dbReference type="InterPro" id="IPR023772">
    <property type="entry name" value="DNA-bd_HTH_TetR-type_CS"/>
</dbReference>
<dbReference type="InterPro" id="IPR015292">
    <property type="entry name" value="Tscrpt_reg_YbiH_C"/>
</dbReference>
<dbReference type="InterPro" id="IPR036271">
    <property type="entry name" value="Tet_transcr_reg_TetR-rel_C_sf"/>
</dbReference>
<dbReference type="GO" id="GO:0000976">
    <property type="term" value="F:transcription cis-regulatory region binding"/>
    <property type="evidence" value="ECO:0007669"/>
    <property type="project" value="TreeGrafter"/>
</dbReference>
<evidence type="ECO:0000313" key="5">
    <source>
        <dbReference type="Proteomes" id="UP000198324"/>
    </source>
</evidence>
<gene>
    <name evidence="4" type="ORF">SAMN04488503_1509</name>
</gene>
<feature type="domain" description="HTH tetR-type" evidence="3">
    <location>
        <begin position="7"/>
        <end position="67"/>
    </location>
</feature>
<dbReference type="InterPro" id="IPR009057">
    <property type="entry name" value="Homeodomain-like_sf"/>
</dbReference>
<dbReference type="Gene3D" id="1.10.357.10">
    <property type="entry name" value="Tetracycline Repressor, domain 2"/>
    <property type="match status" value="1"/>
</dbReference>
<evidence type="ECO:0000256" key="1">
    <source>
        <dbReference type="ARBA" id="ARBA00023125"/>
    </source>
</evidence>
<dbReference type="SUPFAM" id="SSF48498">
    <property type="entry name" value="Tetracyclin repressor-like, C-terminal domain"/>
    <property type="match status" value="1"/>
</dbReference>
<protein>
    <submittedName>
        <fullName evidence="4">Transcriptional regulator, TetR family</fullName>
    </submittedName>
</protein>
<dbReference type="Pfam" id="PF00440">
    <property type="entry name" value="TetR_N"/>
    <property type="match status" value="1"/>
</dbReference>